<proteinExistence type="predicted"/>
<comment type="caution">
    <text evidence="1">The sequence shown here is derived from an EMBL/GenBank/DDBJ whole genome shotgun (WGS) entry which is preliminary data.</text>
</comment>
<accession>A0A4Y9XP11</accession>
<evidence type="ECO:0000313" key="1">
    <source>
        <dbReference type="EMBL" id="TFY51835.1"/>
    </source>
</evidence>
<gene>
    <name evidence="1" type="ORF">EVJ58_g10354</name>
</gene>
<organism evidence="1 2">
    <name type="scientific">Rhodofomes roseus</name>
    <dbReference type="NCBI Taxonomy" id="34475"/>
    <lineage>
        <taxon>Eukaryota</taxon>
        <taxon>Fungi</taxon>
        <taxon>Dikarya</taxon>
        <taxon>Basidiomycota</taxon>
        <taxon>Agaricomycotina</taxon>
        <taxon>Agaricomycetes</taxon>
        <taxon>Polyporales</taxon>
        <taxon>Rhodofomes</taxon>
    </lineage>
</organism>
<sequence length="129" mass="13782">MMAPVDSDLDDEEPFVMEDVFVEVALAASEPVAVAAVAEGRDARDAAADEAFVEDAPELVEVAGALLVVDDADEDEEEPEEELDLLLLLLDGLEELADELGDDVEDADDEDELTVTLVVTSFCVITESP</sequence>
<evidence type="ECO:0000313" key="2">
    <source>
        <dbReference type="Proteomes" id="UP000298390"/>
    </source>
</evidence>
<protein>
    <submittedName>
        <fullName evidence="1">Uncharacterized protein</fullName>
    </submittedName>
</protein>
<dbReference type="Proteomes" id="UP000298390">
    <property type="component" value="Unassembled WGS sequence"/>
</dbReference>
<dbReference type="AlphaFoldDB" id="A0A4Y9XP11"/>
<reference evidence="1 2" key="1">
    <citation type="submission" date="2019-01" db="EMBL/GenBank/DDBJ databases">
        <title>Genome sequencing of the rare red list fungi Fomitopsis rosea.</title>
        <authorList>
            <person name="Buettner E."/>
            <person name="Kellner H."/>
        </authorList>
    </citation>
    <scope>NUCLEOTIDE SEQUENCE [LARGE SCALE GENOMIC DNA]</scope>
    <source>
        <strain evidence="1 2">DSM 105464</strain>
    </source>
</reference>
<dbReference type="EMBL" id="SEKV01001096">
    <property type="protein sequence ID" value="TFY51835.1"/>
    <property type="molecule type" value="Genomic_DNA"/>
</dbReference>
<name>A0A4Y9XP11_9APHY</name>